<dbReference type="Proteomes" id="UP000800092">
    <property type="component" value="Unassembled WGS sequence"/>
</dbReference>
<accession>A0A6A6HCF2</accession>
<sequence>MRHVDKAGCAGTQRQQPHPHPHLRREEGDPETDSPRSGNREKGRTMALSAIATAECADVLQMAYAAKGDITRCAQWTATMIPHPKHAFLQADVRIMVAPGHPVPWPSRSARLCLGKRSKSQHGHDGKGVGLNFGRLQAHEPDPPPCRPRVSPVSPPFINLHIPESLRRAGQTSQNRWLRGLDGQEYRFFRMESPRACTMHSFVRQV</sequence>
<organism evidence="2 3">
    <name type="scientific">Viridothelium virens</name>
    <name type="common">Speckled blister lichen</name>
    <name type="synonym">Trypethelium virens</name>
    <dbReference type="NCBI Taxonomy" id="1048519"/>
    <lineage>
        <taxon>Eukaryota</taxon>
        <taxon>Fungi</taxon>
        <taxon>Dikarya</taxon>
        <taxon>Ascomycota</taxon>
        <taxon>Pezizomycotina</taxon>
        <taxon>Dothideomycetes</taxon>
        <taxon>Dothideomycetes incertae sedis</taxon>
        <taxon>Trypetheliales</taxon>
        <taxon>Trypetheliaceae</taxon>
        <taxon>Viridothelium</taxon>
    </lineage>
</organism>
<protein>
    <submittedName>
        <fullName evidence="2">Uncharacterized protein</fullName>
    </submittedName>
</protein>
<proteinExistence type="predicted"/>
<keyword evidence="3" id="KW-1185">Reference proteome</keyword>
<name>A0A6A6HCF2_VIRVR</name>
<evidence type="ECO:0000313" key="2">
    <source>
        <dbReference type="EMBL" id="KAF2235529.1"/>
    </source>
</evidence>
<reference evidence="2" key="1">
    <citation type="journal article" date="2020" name="Stud. Mycol.">
        <title>101 Dothideomycetes genomes: a test case for predicting lifestyles and emergence of pathogens.</title>
        <authorList>
            <person name="Haridas S."/>
            <person name="Albert R."/>
            <person name="Binder M."/>
            <person name="Bloem J."/>
            <person name="Labutti K."/>
            <person name="Salamov A."/>
            <person name="Andreopoulos B."/>
            <person name="Baker S."/>
            <person name="Barry K."/>
            <person name="Bills G."/>
            <person name="Bluhm B."/>
            <person name="Cannon C."/>
            <person name="Castanera R."/>
            <person name="Culley D."/>
            <person name="Daum C."/>
            <person name="Ezra D."/>
            <person name="Gonzalez J."/>
            <person name="Henrissat B."/>
            <person name="Kuo A."/>
            <person name="Liang C."/>
            <person name="Lipzen A."/>
            <person name="Lutzoni F."/>
            <person name="Magnuson J."/>
            <person name="Mondo S."/>
            <person name="Nolan M."/>
            <person name="Ohm R."/>
            <person name="Pangilinan J."/>
            <person name="Park H.-J."/>
            <person name="Ramirez L."/>
            <person name="Alfaro M."/>
            <person name="Sun H."/>
            <person name="Tritt A."/>
            <person name="Yoshinaga Y."/>
            <person name="Zwiers L.-H."/>
            <person name="Turgeon B."/>
            <person name="Goodwin S."/>
            <person name="Spatafora J."/>
            <person name="Crous P."/>
            <person name="Grigoriev I."/>
        </authorList>
    </citation>
    <scope>NUCLEOTIDE SEQUENCE</scope>
    <source>
        <strain evidence="2">Tuck. ex Michener</strain>
    </source>
</reference>
<dbReference type="EMBL" id="ML991790">
    <property type="protein sequence ID" value="KAF2235529.1"/>
    <property type="molecule type" value="Genomic_DNA"/>
</dbReference>
<evidence type="ECO:0000256" key="1">
    <source>
        <dbReference type="SAM" id="MobiDB-lite"/>
    </source>
</evidence>
<gene>
    <name evidence="2" type="ORF">EV356DRAFT_575647</name>
</gene>
<dbReference type="AlphaFoldDB" id="A0A6A6HCF2"/>
<evidence type="ECO:0000313" key="3">
    <source>
        <dbReference type="Proteomes" id="UP000800092"/>
    </source>
</evidence>
<feature type="region of interest" description="Disordered" evidence="1">
    <location>
        <begin position="1"/>
        <end position="42"/>
    </location>
</feature>